<dbReference type="OrthoDB" id="1500228at2759"/>
<reference evidence="4" key="1">
    <citation type="submission" date="2025-08" db="UniProtKB">
        <authorList>
            <consortium name="RefSeq"/>
        </authorList>
    </citation>
    <scope>IDENTIFICATION</scope>
    <source>
        <tissue evidence="4">Leaf</tissue>
    </source>
</reference>
<dbReference type="InterPro" id="IPR011141">
    <property type="entry name" value="Polyketide_synthase_type-III"/>
</dbReference>
<protein>
    <submittedName>
        <fullName evidence="4">Chalcone synthase-like</fullName>
    </submittedName>
</protein>
<dbReference type="GeneID" id="115743586"/>
<dbReference type="RefSeq" id="XP_030534288.1">
    <property type="nucleotide sequence ID" value="XM_030678428.1"/>
</dbReference>
<feature type="domain" description="Chalcone/stilbene synthase N-terminal" evidence="2">
    <location>
        <begin position="10"/>
        <end position="196"/>
    </location>
</feature>
<dbReference type="GO" id="GO:0030639">
    <property type="term" value="P:polyketide biosynthetic process"/>
    <property type="evidence" value="ECO:0007669"/>
    <property type="project" value="TreeGrafter"/>
</dbReference>
<dbReference type="AlphaFoldDB" id="A0A8B8PJE5"/>
<dbReference type="FunFam" id="3.40.47.10:FF:000025">
    <property type="entry name" value="Chalcone synthase 2"/>
    <property type="match status" value="1"/>
</dbReference>
<dbReference type="Gene3D" id="3.40.47.10">
    <property type="match status" value="1"/>
</dbReference>
<dbReference type="InterPro" id="IPR001099">
    <property type="entry name" value="Chalcone/stilbene_synt_N"/>
</dbReference>
<dbReference type="PANTHER" id="PTHR11877">
    <property type="entry name" value="HYDROXYMETHYLGLUTARYL-COA SYNTHASE"/>
    <property type="match status" value="1"/>
</dbReference>
<evidence type="ECO:0000313" key="4">
    <source>
        <dbReference type="RefSeq" id="XP_030534288.1"/>
    </source>
</evidence>
<gene>
    <name evidence="4" type="primary">LOC115743586</name>
</gene>
<dbReference type="KEGG" id="rarg:115743586"/>
<name>A0A8B8PJE5_9MYRT</name>
<comment type="similarity">
    <text evidence="1">Belongs to the thiolase-like superfamily. Chalcone/stilbene synthases family.</text>
</comment>
<dbReference type="GO" id="GO:0016747">
    <property type="term" value="F:acyltransferase activity, transferring groups other than amino-acyl groups"/>
    <property type="evidence" value="ECO:0007669"/>
    <property type="project" value="InterPro"/>
</dbReference>
<evidence type="ECO:0000256" key="1">
    <source>
        <dbReference type="ARBA" id="ARBA00005531"/>
    </source>
</evidence>
<dbReference type="PANTHER" id="PTHR11877:SF109">
    <property type="entry name" value="CHALCONE SYNTHASE"/>
    <property type="match status" value="1"/>
</dbReference>
<dbReference type="SUPFAM" id="SSF53901">
    <property type="entry name" value="Thiolase-like"/>
    <property type="match status" value="1"/>
</dbReference>
<accession>A0A8B8PJE5</accession>
<evidence type="ECO:0000313" key="3">
    <source>
        <dbReference type="Proteomes" id="UP000827889"/>
    </source>
</evidence>
<dbReference type="Pfam" id="PF00195">
    <property type="entry name" value="Chal_sti_synt_N"/>
    <property type="match status" value="1"/>
</dbReference>
<evidence type="ECO:0000259" key="2">
    <source>
        <dbReference type="Pfam" id="PF00195"/>
    </source>
</evidence>
<keyword evidence="3" id="KW-1185">Reference proteome</keyword>
<dbReference type="Proteomes" id="UP000827889">
    <property type="component" value="Chromosome 7"/>
</dbReference>
<proteinExistence type="inferred from homology"/>
<sequence>MGSSDGNVPPAILAIGTANPPTFINQDDFPDFLFRVTNSEHLTRVKERFTHLCNRSGMKKRHFVMTEEIFEENPCISSSGAASLNLCQDLAIKVHPELAMEAATKAIDEWGQPKSAITHVIMCSSSGVDMPGSDAKLVQLLSLSPSVNRLMLYSHGCHASGTVLRIAKDIAENNPEARILAVSVETTILPFQAPSVTPGKFGLCKCARIQ</sequence>
<dbReference type="InterPro" id="IPR016039">
    <property type="entry name" value="Thiolase-like"/>
</dbReference>
<organism evidence="3 4">
    <name type="scientific">Rhodamnia argentea</name>
    <dbReference type="NCBI Taxonomy" id="178133"/>
    <lineage>
        <taxon>Eukaryota</taxon>
        <taxon>Viridiplantae</taxon>
        <taxon>Streptophyta</taxon>
        <taxon>Embryophyta</taxon>
        <taxon>Tracheophyta</taxon>
        <taxon>Spermatophyta</taxon>
        <taxon>Magnoliopsida</taxon>
        <taxon>eudicotyledons</taxon>
        <taxon>Gunneridae</taxon>
        <taxon>Pentapetalae</taxon>
        <taxon>rosids</taxon>
        <taxon>malvids</taxon>
        <taxon>Myrtales</taxon>
        <taxon>Myrtaceae</taxon>
        <taxon>Myrtoideae</taxon>
        <taxon>Myrteae</taxon>
        <taxon>Australasian group</taxon>
        <taxon>Rhodamnia</taxon>
    </lineage>
</organism>